<gene>
    <name evidence="2" type="ordered locus">PCC8801_4237</name>
</gene>
<protein>
    <submittedName>
        <fullName evidence="2">Glyoxalase/bleomycin resistance protein/dioxygenase</fullName>
    </submittedName>
</protein>
<accession>B7K6A8</accession>
<dbReference type="InterPro" id="IPR029068">
    <property type="entry name" value="Glyas_Bleomycin-R_OHBP_Dase"/>
</dbReference>
<dbReference type="STRING" id="41431.PCC8801_4237"/>
<proteinExistence type="predicted"/>
<dbReference type="eggNOG" id="COG0346">
    <property type="taxonomic scope" value="Bacteria"/>
</dbReference>
<dbReference type="HOGENOM" id="CLU_1944264_0_0_3"/>
<dbReference type="Gene3D" id="3.10.180.10">
    <property type="entry name" value="2,3-Dihydroxybiphenyl 1,2-Dioxygenase, domain 1"/>
    <property type="match status" value="1"/>
</dbReference>
<reference evidence="3" key="1">
    <citation type="journal article" date="2011" name="MBio">
        <title>Novel metabolic attributes of the genus Cyanothece, comprising a group of unicellular nitrogen-fixing Cyanobacteria.</title>
        <authorList>
            <person name="Bandyopadhyay A."/>
            <person name="Elvitigala T."/>
            <person name="Welsh E."/>
            <person name="Stockel J."/>
            <person name="Liberton M."/>
            <person name="Min H."/>
            <person name="Sherman L.A."/>
            <person name="Pakrasi H.B."/>
        </authorList>
    </citation>
    <scope>NUCLEOTIDE SEQUENCE [LARGE SCALE GENOMIC DNA]</scope>
    <source>
        <strain evidence="3">PCC 8801</strain>
    </source>
</reference>
<dbReference type="SUPFAM" id="SSF54593">
    <property type="entry name" value="Glyoxalase/Bleomycin resistance protein/Dihydroxybiphenyl dioxygenase"/>
    <property type="match status" value="1"/>
</dbReference>
<dbReference type="EMBL" id="CP001287">
    <property type="protein sequence ID" value="ACK68161.1"/>
    <property type="molecule type" value="Genomic_DNA"/>
</dbReference>
<dbReference type="AlphaFoldDB" id="B7K6A8"/>
<dbReference type="PROSITE" id="PS51819">
    <property type="entry name" value="VOC"/>
    <property type="match status" value="1"/>
</dbReference>
<dbReference type="InterPro" id="IPR037523">
    <property type="entry name" value="VOC_core"/>
</dbReference>
<evidence type="ECO:0000259" key="1">
    <source>
        <dbReference type="PROSITE" id="PS51819"/>
    </source>
</evidence>
<keyword evidence="3" id="KW-1185">Reference proteome</keyword>
<dbReference type="RefSeq" id="WP_015957325.1">
    <property type="nucleotide sequence ID" value="NC_011726.1"/>
</dbReference>
<dbReference type="KEGG" id="cyp:PCC8801_4237"/>
<dbReference type="OrthoDB" id="458060at2"/>
<keyword evidence="2" id="KW-0560">Oxidoreductase</keyword>
<dbReference type="Proteomes" id="UP000008204">
    <property type="component" value="Chromosome"/>
</dbReference>
<organism evidence="2 3">
    <name type="scientific">Rippkaea orientalis (strain PCC 8801 / RF-1)</name>
    <name type="common">Cyanothece sp. (strain PCC 8801)</name>
    <dbReference type="NCBI Taxonomy" id="41431"/>
    <lineage>
        <taxon>Bacteria</taxon>
        <taxon>Bacillati</taxon>
        <taxon>Cyanobacteriota</taxon>
        <taxon>Cyanophyceae</taxon>
        <taxon>Oscillatoriophycideae</taxon>
        <taxon>Chroococcales</taxon>
        <taxon>Aphanothecaceae</taxon>
        <taxon>Rippkaea</taxon>
        <taxon>Rippkaea orientalis</taxon>
    </lineage>
</organism>
<dbReference type="GO" id="GO:0051213">
    <property type="term" value="F:dioxygenase activity"/>
    <property type="evidence" value="ECO:0007669"/>
    <property type="project" value="UniProtKB-KW"/>
</dbReference>
<feature type="domain" description="VOC" evidence="1">
    <location>
        <begin position="6"/>
        <end position="122"/>
    </location>
</feature>
<evidence type="ECO:0000313" key="2">
    <source>
        <dbReference type="EMBL" id="ACK68161.1"/>
    </source>
</evidence>
<sequence length="124" mass="13717">MGVNYRTAFVTLATVNFETVVQFYGQLLQQDPNPFLPQIYAEFQLSGLTLGIFCPKSDHQSEFGNSQGSGISLCLEVTDLEAAIAILHPLGARVSHTIIKADHGQEIYAYDPDGNRLILVEFNR</sequence>
<name>B7K6A8_RIPO1</name>
<evidence type="ECO:0000313" key="3">
    <source>
        <dbReference type="Proteomes" id="UP000008204"/>
    </source>
</evidence>
<keyword evidence="2" id="KW-0223">Dioxygenase</keyword>